<dbReference type="InterPro" id="IPR050185">
    <property type="entry name" value="Ub_carboxyl-term_hydrolase"/>
</dbReference>
<evidence type="ECO:0000256" key="1">
    <source>
        <dbReference type="ARBA" id="ARBA00022729"/>
    </source>
</evidence>
<feature type="region of interest" description="Disordered" evidence="2">
    <location>
        <begin position="1"/>
        <end position="72"/>
    </location>
</feature>
<accession>Q2T6Z8</accession>
<evidence type="ECO:0000259" key="3">
    <source>
        <dbReference type="Pfam" id="PF13205"/>
    </source>
</evidence>
<dbReference type="SUPFAM" id="SSF54001">
    <property type="entry name" value="Cysteine proteinases"/>
    <property type="match status" value="2"/>
</dbReference>
<dbReference type="PANTHER" id="PTHR21646">
    <property type="entry name" value="UBIQUITIN CARBOXYL-TERMINAL HYDROLASE"/>
    <property type="match status" value="1"/>
</dbReference>
<dbReference type="Pfam" id="PF13205">
    <property type="entry name" value="Big_5"/>
    <property type="match status" value="1"/>
</dbReference>
<proteinExistence type="predicted"/>
<dbReference type="KEGG" id="bte:BTH_II0854"/>
<feature type="compositionally biased region" description="Basic residues" evidence="2">
    <location>
        <begin position="1"/>
        <end position="10"/>
    </location>
</feature>
<dbReference type="GeneID" id="45118331"/>
<dbReference type="HOGENOM" id="CLU_028324_0_0_4"/>
<evidence type="ECO:0000313" key="4">
    <source>
        <dbReference type="EMBL" id="ABC34978.1"/>
    </source>
</evidence>
<sequence>MMKRPSKHSAHCGAPSSARRAVRSDESAPTRRAAAAGTSPAARLAARADAAPPGRCAACGSTRAPSAPARGLPSTRRFGAALALSVASLTGCGGGGDESGASAAHAFAPPTVQLAYPAQPAAAQPNAAIAHPPAGHVPSGSTPATLPAAPPAVVSAGVAPTHAALRRPTIVLEFDRAIAPHSVAGVTLYDPNRASVAIGAWSWLSDRRLAFAPLTPLQSNSRYEIAVPAGIESAAGERSASPLTAQFDTAPTTPPRGLPNLGATCFINTALQLAVHSAALDDIVSNAAVDPAVRTLLDRYDAAPAAELDARLHAAVAALRATAAIPDSGPGHTLDVLTALRLPLHPAGDADAIRYAPPDARAFRLHGWPFDYAALPNHERLVAFDYNAGGHYVAYVKRDGIWYCIDDAQVTPVTEQQLLALPAFNPNLGSMAIEIAIYR</sequence>
<dbReference type="InterPro" id="IPR038765">
    <property type="entry name" value="Papain-like_cys_pep_sf"/>
</dbReference>
<feature type="compositionally biased region" description="Low complexity" evidence="2">
    <location>
        <begin position="30"/>
        <end position="59"/>
    </location>
</feature>
<evidence type="ECO:0000313" key="5">
    <source>
        <dbReference type="Proteomes" id="UP000001930"/>
    </source>
</evidence>
<dbReference type="Gene3D" id="2.60.40.3710">
    <property type="match status" value="1"/>
</dbReference>
<dbReference type="AlphaFoldDB" id="Q2T6Z8"/>
<dbReference type="Proteomes" id="UP000001930">
    <property type="component" value="Chromosome II"/>
</dbReference>
<dbReference type="Gene3D" id="3.90.70.10">
    <property type="entry name" value="Cysteine proteinases"/>
    <property type="match status" value="2"/>
</dbReference>
<keyword evidence="1" id="KW-0732">Signal</keyword>
<name>Q2T6Z8_BURTA</name>
<feature type="domain" description="SbsA Ig-like" evidence="3">
    <location>
        <begin position="150"/>
        <end position="249"/>
    </location>
</feature>
<keyword evidence="5" id="KW-1185">Reference proteome</keyword>
<gene>
    <name evidence="4" type="ordered locus">BTH_II0854</name>
</gene>
<organism evidence="4 5">
    <name type="scientific">Burkholderia thailandensis (strain ATCC 700388 / DSM 13276 / CCUG 48851 / CIP 106301 / E264)</name>
    <dbReference type="NCBI Taxonomy" id="271848"/>
    <lineage>
        <taxon>Bacteria</taxon>
        <taxon>Pseudomonadati</taxon>
        <taxon>Pseudomonadota</taxon>
        <taxon>Betaproteobacteria</taxon>
        <taxon>Burkholderiales</taxon>
        <taxon>Burkholderiaceae</taxon>
        <taxon>Burkholderia</taxon>
        <taxon>pseudomallei group</taxon>
    </lineage>
</organism>
<protein>
    <submittedName>
        <fullName evidence="4">Ubiquitin-specific proteinase 31, putative</fullName>
    </submittedName>
</protein>
<dbReference type="EMBL" id="CP000085">
    <property type="protein sequence ID" value="ABC34978.1"/>
    <property type="molecule type" value="Genomic_DNA"/>
</dbReference>
<dbReference type="RefSeq" id="WP_009896170.1">
    <property type="nucleotide sequence ID" value="NC_007650.1"/>
</dbReference>
<dbReference type="InterPro" id="IPR032812">
    <property type="entry name" value="SbsA_Ig"/>
</dbReference>
<evidence type="ECO:0000256" key="2">
    <source>
        <dbReference type="SAM" id="MobiDB-lite"/>
    </source>
</evidence>
<reference evidence="4 5" key="1">
    <citation type="journal article" date="2005" name="BMC Genomics">
        <title>Bacterial genome adaptation to niches: divergence of the potential virulence genes in three Burkholderia species of different survival strategies.</title>
        <authorList>
            <person name="Kim H.S."/>
            <person name="Schell M.A."/>
            <person name="Yu Y."/>
            <person name="Ulrich R.L."/>
            <person name="Sarria S.H."/>
            <person name="Nierman W.C."/>
            <person name="DeShazer D."/>
        </authorList>
    </citation>
    <scope>NUCLEOTIDE SEQUENCE [LARGE SCALE GENOMIC DNA]</scope>
    <source>
        <strain evidence="5">ATCC 700388 / DSM 13276 / CCUG 48851 / CIP 106301 / E264</strain>
    </source>
</reference>